<evidence type="ECO:0000256" key="1">
    <source>
        <dbReference type="ARBA" id="ARBA00004370"/>
    </source>
</evidence>
<dbReference type="InterPro" id="IPR017452">
    <property type="entry name" value="GPCR_Rhodpsn_7TM"/>
</dbReference>
<keyword evidence="4 5" id="KW-0472">Membrane</keyword>
<evidence type="ECO:0000259" key="6">
    <source>
        <dbReference type="PROSITE" id="PS50262"/>
    </source>
</evidence>
<dbReference type="Proteomes" id="UP001175271">
    <property type="component" value="Unassembled WGS sequence"/>
</dbReference>
<dbReference type="EMBL" id="JAUCMV010000004">
    <property type="protein sequence ID" value="KAK0402425.1"/>
    <property type="molecule type" value="Genomic_DNA"/>
</dbReference>
<keyword evidence="3 5" id="KW-1133">Transmembrane helix</keyword>
<dbReference type="Pfam" id="PF10328">
    <property type="entry name" value="7TM_GPCR_Srx"/>
    <property type="match status" value="1"/>
</dbReference>
<comment type="subcellular location">
    <subcellularLocation>
        <location evidence="1">Membrane</location>
    </subcellularLocation>
</comment>
<feature type="domain" description="G-protein coupled receptors family 1 profile" evidence="6">
    <location>
        <begin position="11"/>
        <end position="247"/>
    </location>
</feature>
<dbReference type="InterPro" id="IPR019430">
    <property type="entry name" value="7TM_GPCR_serpentine_rcpt_Srx"/>
</dbReference>
<evidence type="ECO:0000256" key="3">
    <source>
        <dbReference type="ARBA" id="ARBA00022989"/>
    </source>
</evidence>
<proteinExistence type="predicted"/>
<feature type="transmembrane region" description="Helical" evidence="5">
    <location>
        <begin position="205"/>
        <end position="228"/>
    </location>
</feature>
<feature type="transmembrane region" description="Helical" evidence="5">
    <location>
        <begin position="24"/>
        <end position="50"/>
    </location>
</feature>
<dbReference type="AlphaFoldDB" id="A0AA39LME0"/>
<evidence type="ECO:0000256" key="4">
    <source>
        <dbReference type="ARBA" id="ARBA00023136"/>
    </source>
</evidence>
<dbReference type="GO" id="GO:0016020">
    <property type="term" value="C:membrane"/>
    <property type="evidence" value="ECO:0007669"/>
    <property type="project" value="UniProtKB-SubCell"/>
</dbReference>
<accession>A0AA39LME0</accession>
<keyword evidence="8" id="KW-1185">Reference proteome</keyword>
<comment type="caution">
    <text evidence="7">The sequence shown here is derived from an EMBL/GenBank/DDBJ whole genome shotgun (WGS) entry which is preliminary data.</text>
</comment>
<feature type="transmembrane region" description="Helical" evidence="5">
    <location>
        <begin position="70"/>
        <end position="90"/>
    </location>
</feature>
<feature type="transmembrane region" description="Helical" evidence="5">
    <location>
        <begin position="163"/>
        <end position="184"/>
    </location>
</feature>
<organism evidence="7 8">
    <name type="scientific">Steinernema hermaphroditum</name>
    <dbReference type="NCBI Taxonomy" id="289476"/>
    <lineage>
        <taxon>Eukaryota</taxon>
        <taxon>Metazoa</taxon>
        <taxon>Ecdysozoa</taxon>
        <taxon>Nematoda</taxon>
        <taxon>Chromadorea</taxon>
        <taxon>Rhabditida</taxon>
        <taxon>Tylenchina</taxon>
        <taxon>Panagrolaimomorpha</taxon>
        <taxon>Strongyloidoidea</taxon>
        <taxon>Steinernematidae</taxon>
        <taxon>Steinernema</taxon>
    </lineage>
</organism>
<reference evidence="7" key="1">
    <citation type="submission" date="2023-06" db="EMBL/GenBank/DDBJ databases">
        <title>Genomic analysis of the entomopathogenic nematode Steinernema hermaphroditum.</title>
        <authorList>
            <person name="Schwarz E.M."/>
            <person name="Heppert J.K."/>
            <person name="Baniya A."/>
            <person name="Schwartz H.T."/>
            <person name="Tan C.-H."/>
            <person name="Antoshechkin I."/>
            <person name="Sternberg P.W."/>
            <person name="Goodrich-Blair H."/>
            <person name="Dillman A.R."/>
        </authorList>
    </citation>
    <scope>NUCLEOTIDE SEQUENCE</scope>
    <source>
        <strain evidence="7">PS9179</strain>
        <tissue evidence="7">Whole animal</tissue>
    </source>
</reference>
<dbReference type="PANTHER" id="PTHR23017">
    <property type="entry name" value="SERPENTINE RECEPTOR, CLASS X"/>
    <property type="match status" value="1"/>
</dbReference>
<name>A0AA39LME0_9BILA</name>
<dbReference type="PANTHER" id="PTHR23017:SF3">
    <property type="entry name" value="G-PROTEIN COUPLED RECEPTORS FAMILY 1 PROFILE DOMAIN-CONTAINING PROTEIN"/>
    <property type="match status" value="1"/>
</dbReference>
<dbReference type="PROSITE" id="PS50262">
    <property type="entry name" value="G_PROTEIN_RECEP_F1_2"/>
    <property type="match status" value="1"/>
</dbReference>
<gene>
    <name evidence="7" type="ORF">QR680_016327</name>
</gene>
<protein>
    <recommendedName>
        <fullName evidence="6">G-protein coupled receptors family 1 profile domain-containing protein</fullName>
    </recommendedName>
</protein>
<evidence type="ECO:0000313" key="7">
    <source>
        <dbReference type="EMBL" id="KAK0402425.1"/>
    </source>
</evidence>
<evidence type="ECO:0000313" key="8">
    <source>
        <dbReference type="Proteomes" id="UP001175271"/>
    </source>
</evidence>
<keyword evidence="2 5" id="KW-0812">Transmembrane</keyword>
<dbReference type="SUPFAM" id="SSF81321">
    <property type="entry name" value="Family A G protein-coupled receptor-like"/>
    <property type="match status" value="1"/>
</dbReference>
<evidence type="ECO:0000256" key="5">
    <source>
        <dbReference type="SAM" id="Phobius"/>
    </source>
</evidence>
<evidence type="ECO:0000256" key="2">
    <source>
        <dbReference type="ARBA" id="ARBA00022692"/>
    </source>
</evidence>
<dbReference type="Gene3D" id="1.20.1070.10">
    <property type="entry name" value="Rhodopsin 7-helix transmembrane proteins"/>
    <property type="match status" value="1"/>
</dbReference>
<dbReference type="CDD" id="cd00637">
    <property type="entry name" value="7tm_classA_rhodopsin-like"/>
    <property type="match status" value="1"/>
</dbReference>
<feature type="transmembrane region" description="Helical" evidence="5">
    <location>
        <begin position="111"/>
        <end position="131"/>
    </location>
</feature>
<sequence length="247" mass="28257">MLLIGGAGVMINVMIAYAVRKSDFFGYAFGTLCFCQAIADVGICGTLVFLTGGISLLDPSFHATYLGRRSGQLLVFFWQVALWSHFFAAINRFVAINFPLHYKWMFGKRKIMRYVAAIWLIAMIQSAPYFIPSCSKLFDPVSFTYFKVEGLCGKILEQYDNNIVMFITLVTIGTIDTLTFVRLVKFRTKLLERSSERQNKRSEILFFYQATAQSSLFVFSLVFFFYLVKLNLQTTFDKYLTSVNKGI</sequence>